<name>A0A8T0HDX7_CERPU</name>
<dbReference type="AlphaFoldDB" id="A0A8T0HDX7"/>
<dbReference type="Proteomes" id="UP000822688">
    <property type="component" value="Chromosome 6"/>
</dbReference>
<dbReference type="GO" id="GO:0004672">
    <property type="term" value="F:protein kinase activity"/>
    <property type="evidence" value="ECO:0007669"/>
    <property type="project" value="InterPro"/>
</dbReference>
<evidence type="ECO:0000256" key="1">
    <source>
        <dbReference type="SAM" id="MobiDB-lite"/>
    </source>
</evidence>
<reference evidence="3 4" key="1">
    <citation type="submission" date="2020-06" db="EMBL/GenBank/DDBJ databases">
        <title>WGS assembly of Ceratodon purpureus strain R40.</title>
        <authorList>
            <person name="Carey S.B."/>
            <person name="Jenkins J."/>
            <person name="Shu S."/>
            <person name="Lovell J.T."/>
            <person name="Sreedasyam A."/>
            <person name="Maumus F."/>
            <person name="Tiley G.P."/>
            <person name="Fernandez-Pozo N."/>
            <person name="Barry K."/>
            <person name="Chen C."/>
            <person name="Wang M."/>
            <person name="Lipzen A."/>
            <person name="Daum C."/>
            <person name="Saski C.A."/>
            <person name="Payton A.C."/>
            <person name="Mcbreen J.C."/>
            <person name="Conrad R.E."/>
            <person name="Kollar L.M."/>
            <person name="Olsson S."/>
            <person name="Huttunen S."/>
            <person name="Landis J.B."/>
            <person name="Wickett N.J."/>
            <person name="Johnson M.G."/>
            <person name="Rensing S.A."/>
            <person name="Grimwood J."/>
            <person name="Schmutz J."/>
            <person name="Mcdaniel S.F."/>
        </authorList>
    </citation>
    <scope>NUCLEOTIDE SEQUENCE [LARGE SCALE GENOMIC DNA]</scope>
    <source>
        <strain evidence="3 4">R40</strain>
    </source>
</reference>
<dbReference type="SUPFAM" id="SSF56112">
    <property type="entry name" value="Protein kinase-like (PK-like)"/>
    <property type="match status" value="1"/>
</dbReference>
<evidence type="ECO:0000313" key="4">
    <source>
        <dbReference type="Proteomes" id="UP000822688"/>
    </source>
</evidence>
<evidence type="ECO:0000313" key="3">
    <source>
        <dbReference type="EMBL" id="KAG0568484.1"/>
    </source>
</evidence>
<comment type="caution">
    <text evidence="3">The sequence shown here is derived from an EMBL/GenBank/DDBJ whole genome shotgun (WGS) entry which is preliminary data.</text>
</comment>
<protein>
    <recommendedName>
        <fullName evidence="2">Protein kinase domain-containing protein</fullName>
    </recommendedName>
</protein>
<evidence type="ECO:0000259" key="2">
    <source>
        <dbReference type="Pfam" id="PF00069"/>
    </source>
</evidence>
<dbReference type="GO" id="GO:0005524">
    <property type="term" value="F:ATP binding"/>
    <property type="evidence" value="ECO:0007669"/>
    <property type="project" value="InterPro"/>
</dbReference>
<accession>A0A8T0HDX7</accession>
<dbReference type="Pfam" id="PF00069">
    <property type="entry name" value="Pkinase"/>
    <property type="match status" value="1"/>
</dbReference>
<sequence>MVAAYFRTDTSEPIGFIFDKVPFTELGQHFRLKPESIRLNGFSVSEDVDWKRLVEQFRQRRQPVGATEADPVTVTGDTAVPTSPTDFEDRSGEWIQHMVLPPTNGLPRDEVELAKVLFPQHPGKLPVLRSSFDTIRRRQPIVAKDYLILADDAKLSVLLSEQLDCYSCASPVNSEANVSSRLIQSFTRLFDTWTKYGPCEFTYKLLFNLNERTGDSFSGSTKRRSRPVTLVTASGCTFLVGEDKCANLTDAKSDLEGKMEPLSAMFYGEVRFILGYVAAGLEFQWLYINKSGKITEAGARLNLSTDVGCCRFLLSIGYAYQLISKMVDTVPQVPGRYAMFTKEKAPWGVPGEGDRTIDFHATFVRKSIEKFDKFCKIRFTELAWILKAYDAGERKGCRSLPRLRWSTDAGSHTGSERRMIDRGRAVSRNTYTVEIYPLGFSPILKSEQDTRMLVKNVCEALSVLHEAGLVHRDVRYPNIVQVSEEQFMLIDLETVAAFPFEVPRGFEYFSGWSEEMFEGGSYTPMSDMYQLGKLLEDNVPKGTVVSTPAQQFIRSLLRKEYTAATALCDPWLSDRIP</sequence>
<feature type="region of interest" description="Disordered" evidence="1">
    <location>
        <begin position="62"/>
        <end position="87"/>
    </location>
</feature>
<dbReference type="Gene3D" id="1.10.510.10">
    <property type="entry name" value="Transferase(Phosphotransferase) domain 1"/>
    <property type="match status" value="1"/>
</dbReference>
<feature type="domain" description="Protein kinase" evidence="2">
    <location>
        <begin position="446"/>
        <end position="535"/>
    </location>
</feature>
<dbReference type="InterPro" id="IPR011009">
    <property type="entry name" value="Kinase-like_dom_sf"/>
</dbReference>
<dbReference type="EMBL" id="CM026427">
    <property type="protein sequence ID" value="KAG0568484.1"/>
    <property type="molecule type" value="Genomic_DNA"/>
</dbReference>
<proteinExistence type="predicted"/>
<keyword evidence="4" id="KW-1185">Reference proteome</keyword>
<organism evidence="3 4">
    <name type="scientific">Ceratodon purpureus</name>
    <name type="common">Fire moss</name>
    <name type="synonym">Dicranum purpureum</name>
    <dbReference type="NCBI Taxonomy" id="3225"/>
    <lineage>
        <taxon>Eukaryota</taxon>
        <taxon>Viridiplantae</taxon>
        <taxon>Streptophyta</taxon>
        <taxon>Embryophyta</taxon>
        <taxon>Bryophyta</taxon>
        <taxon>Bryophytina</taxon>
        <taxon>Bryopsida</taxon>
        <taxon>Dicranidae</taxon>
        <taxon>Pseudoditrichales</taxon>
        <taxon>Ditrichaceae</taxon>
        <taxon>Ceratodon</taxon>
    </lineage>
</organism>
<dbReference type="InterPro" id="IPR000719">
    <property type="entry name" value="Prot_kinase_dom"/>
</dbReference>
<gene>
    <name evidence="3" type="ORF">KC19_6G022400</name>
</gene>